<evidence type="ECO:0000313" key="1">
    <source>
        <dbReference type="EMBL" id="EJK47692.1"/>
    </source>
</evidence>
<organism evidence="1 2">
    <name type="scientific">Thalassiosira oceanica</name>
    <name type="common">Marine diatom</name>
    <dbReference type="NCBI Taxonomy" id="159749"/>
    <lineage>
        <taxon>Eukaryota</taxon>
        <taxon>Sar</taxon>
        <taxon>Stramenopiles</taxon>
        <taxon>Ochrophyta</taxon>
        <taxon>Bacillariophyta</taxon>
        <taxon>Coscinodiscophyceae</taxon>
        <taxon>Thalassiosirophycidae</taxon>
        <taxon>Thalassiosirales</taxon>
        <taxon>Thalassiosiraceae</taxon>
        <taxon>Thalassiosira</taxon>
    </lineage>
</organism>
<keyword evidence="2" id="KW-1185">Reference proteome</keyword>
<dbReference type="Proteomes" id="UP000266841">
    <property type="component" value="Unassembled WGS sequence"/>
</dbReference>
<gene>
    <name evidence="1" type="ORF">THAOC_33567</name>
</gene>
<protein>
    <submittedName>
        <fullName evidence="1">Uncharacterized protein</fullName>
    </submittedName>
</protein>
<sequence length="99" mass="10974">MIMKSRYPTYVSLVLGYGGGVSVKSEVSTNQVQSTRLSKVSSSTYNQAGQVQTYLVILEDGLFSCVTFSDTRAVFGAMTGYILLDRVPSTTRRRVYWVV</sequence>
<name>K0RLX7_THAOC</name>
<dbReference type="AlphaFoldDB" id="K0RLX7"/>
<feature type="non-terminal residue" evidence="1">
    <location>
        <position position="99"/>
    </location>
</feature>
<accession>K0RLX7</accession>
<dbReference type="EMBL" id="AGNL01046720">
    <property type="protein sequence ID" value="EJK47692.1"/>
    <property type="molecule type" value="Genomic_DNA"/>
</dbReference>
<comment type="caution">
    <text evidence="1">The sequence shown here is derived from an EMBL/GenBank/DDBJ whole genome shotgun (WGS) entry which is preliminary data.</text>
</comment>
<reference evidence="1 2" key="1">
    <citation type="journal article" date="2012" name="Genome Biol.">
        <title>Genome and low-iron response of an oceanic diatom adapted to chronic iron limitation.</title>
        <authorList>
            <person name="Lommer M."/>
            <person name="Specht M."/>
            <person name="Roy A.S."/>
            <person name="Kraemer L."/>
            <person name="Andreson R."/>
            <person name="Gutowska M.A."/>
            <person name="Wolf J."/>
            <person name="Bergner S.V."/>
            <person name="Schilhabel M.B."/>
            <person name="Klostermeier U.C."/>
            <person name="Beiko R.G."/>
            <person name="Rosenstiel P."/>
            <person name="Hippler M."/>
            <person name="Laroche J."/>
        </authorList>
    </citation>
    <scope>NUCLEOTIDE SEQUENCE [LARGE SCALE GENOMIC DNA]</scope>
    <source>
        <strain evidence="1 2">CCMP1005</strain>
    </source>
</reference>
<evidence type="ECO:0000313" key="2">
    <source>
        <dbReference type="Proteomes" id="UP000266841"/>
    </source>
</evidence>
<proteinExistence type="predicted"/>